<organism evidence="1 2">
    <name type="scientific">Mycena chlorophos</name>
    <name type="common">Agaric fungus</name>
    <name type="synonym">Agaricus chlorophos</name>
    <dbReference type="NCBI Taxonomy" id="658473"/>
    <lineage>
        <taxon>Eukaryota</taxon>
        <taxon>Fungi</taxon>
        <taxon>Dikarya</taxon>
        <taxon>Basidiomycota</taxon>
        <taxon>Agaricomycotina</taxon>
        <taxon>Agaricomycetes</taxon>
        <taxon>Agaricomycetidae</taxon>
        <taxon>Agaricales</taxon>
        <taxon>Marasmiineae</taxon>
        <taxon>Mycenaceae</taxon>
        <taxon>Mycena</taxon>
    </lineage>
</organism>
<name>A0ABQ0M612_MYCCL</name>
<dbReference type="Proteomes" id="UP000815677">
    <property type="component" value="Unassembled WGS sequence"/>
</dbReference>
<evidence type="ECO:0000313" key="2">
    <source>
        <dbReference type="Proteomes" id="UP000815677"/>
    </source>
</evidence>
<evidence type="ECO:0000313" key="1">
    <source>
        <dbReference type="EMBL" id="GAT58479.1"/>
    </source>
</evidence>
<reference evidence="1" key="1">
    <citation type="submission" date="2014-09" db="EMBL/GenBank/DDBJ databases">
        <title>Genome sequence of the luminous mushroom Mycena chlorophos for searching fungal bioluminescence genes.</title>
        <authorList>
            <person name="Tanaka Y."/>
            <person name="Kasuga D."/>
            <person name="Oba Y."/>
            <person name="Hase S."/>
            <person name="Sato K."/>
            <person name="Oba Y."/>
            <person name="Sakakibara Y."/>
        </authorList>
    </citation>
    <scope>NUCLEOTIDE SEQUENCE</scope>
</reference>
<evidence type="ECO:0008006" key="3">
    <source>
        <dbReference type="Google" id="ProtNLM"/>
    </source>
</evidence>
<dbReference type="SUPFAM" id="SSF52047">
    <property type="entry name" value="RNI-like"/>
    <property type="match status" value="1"/>
</dbReference>
<dbReference type="Gene3D" id="3.80.10.10">
    <property type="entry name" value="Ribonuclease Inhibitor"/>
    <property type="match status" value="1"/>
</dbReference>
<proteinExistence type="predicted"/>
<accession>A0ABQ0M612</accession>
<dbReference type="InterPro" id="IPR032675">
    <property type="entry name" value="LRR_dom_sf"/>
</dbReference>
<sequence length="518" mass="58203">MNARNEVLRTLIAASEEKVSHYARLLADEEARLAQLQTELRAFCYPIHTLPLEIILEILIHCMPTDHERVLYRLSTTPTPWVRIAPRLLTHVCGRWRHIVLSTPQFWSQLHIELSFRVGESELADHLERSAGIPLNVTISGGLRTELVENDDEEETQEFLLLPSFLSRHSRMFARYCNRIRDLKLSLDSQTAVAFDAEVCGFSSPFPHFAVLETVVFEDGLQTATAPLQMLRFTPRLVEVAGFDINAATIQLPWAQLTQYRGQLGPTAVASARLLDLMVNLRMASLNTDENLLDELPASPITHPTLEILHIKGWNPPAVLQFLAAPALQSLSVESSNGETTHTMLGRFLRQTPSLVSFRLHVQLFYSPGVSNFLGGLFENTPGLQEFHLNPPIHAIFDELCEALSGPYLPHLAKLTITSVNQTDSRLFADIIRQIVSTIRRRQSLIPSVALLRSLKVCVGLRGIDQTFFFTPPKIDDRFMSLALDDRDLAFLQELQAGGLLVDIGLAVSSFREIKLRL</sequence>
<dbReference type="EMBL" id="DF849702">
    <property type="protein sequence ID" value="GAT58479.1"/>
    <property type="molecule type" value="Genomic_DNA"/>
</dbReference>
<protein>
    <recommendedName>
        <fullName evidence="3">F-box domain-containing protein</fullName>
    </recommendedName>
</protein>
<keyword evidence="2" id="KW-1185">Reference proteome</keyword>
<gene>
    <name evidence="1" type="ORF">MCHLO_14908</name>
</gene>